<name>A0A9D4DHJ9_DREPO</name>
<reference evidence="2" key="1">
    <citation type="journal article" date="2019" name="bioRxiv">
        <title>The Genome of the Zebra Mussel, Dreissena polymorpha: A Resource for Invasive Species Research.</title>
        <authorList>
            <person name="McCartney M.A."/>
            <person name="Auch B."/>
            <person name="Kono T."/>
            <person name="Mallez S."/>
            <person name="Zhang Y."/>
            <person name="Obille A."/>
            <person name="Becker A."/>
            <person name="Abrahante J.E."/>
            <person name="Garbe J."/>
            <person name="Badalamenti J.P."/>
            <person name="Herman A."/>
            <person name="Mangelson H."/>
            <person name="Liachko I."/>
            <person name="Sullivan S."/>
            <person name="Sone E.D."/>
            <person name="Koren S."/>
            <person name="Silverstein K.A.T."/>
            <person name="Beckman K.B."/>
            <person name="Gohl D.M."/>
        </authorList>
    </citation>
    <scope>NUCLEOTIDE SEQUENCE</scope>
    <source>
        <strain evidence="2">Duluth1</strain>
        <tissue evidence="2">Whole animal</tissue>
    </source>
</reference>
<proteinExistence type="predicted"/>
<dbReference type="EMBL" id="JAIWYP010000010">
    <property type="protein sequence ID" value="KAH3748951.1"/>
    <property type="molecule type" value="Genomic_DNA"/>
</dbReference>
<accession>A0A9D4DHJ9</accession>
<comment type="caution">
    <text evidence="2">The sequence shown here is derived from an EMBL/GenBank/DDBJ whole genome shotgun (WGS) entry which is preliminary data.</text>
</comment>
<reference evidence="2" key="2">
    <citation type="submission" date="2020-11" db="EMBL/GenBank/DDBJ databases">
        <authorList>
            <person name="McCartney M.A."/>
            <person name="Auch B."/>
            <person name="Kono T."/>
            <person name="Mallez S."/>
            <person name="Becker A."/>
            <person name="Gohl D.M."/>
            <person name="Silverstein K.A.T."/>
            <person name="Koren S."/>
            <person name="Bechman K.B."/>
            <person name="Herman A."/>
            <person name="Abrahante J.E."/>
            <person name="Garbe J."/>
        </authorList>
    </citation>
    <scope>NUCLEOTIDE SEQUENCE</scope>
    <source>
        <strain evidence="2">Duluth1</strain>
        <tissue evidence="2">Whole animal</tissue>
    </source>
</reference>
<organism evidence="2 3">
    <name type="scientific">Dreissena polymorpha</name>
    <name type="common">Zebra mussel</name>
    <name type="synonym">Mytilus polymorpha</name>
    <dbReference type="NCBI Taxonomy" id="45954"/>
    <lineage>
        <taxon>Eukaryota</taxon>
        <taxon>Metazoa</taxon>
        <taxon>Spiralia</taxon>
        <taxon>Lophotrochozoa</taxon>
        <taxon>Mollusca</taxon>
        <taxon>Bivalvia</taxon>
        <taxon>Autobranchia</taxon>
        <taxon>Heteroconchia</taxon>
        <taxon>Euheterodonta</taxon>
        <taxon>Imparidentia</taxon>
        <taxon>Neoheterodontei</taxon>
        <taxon>Myida</taxon>
        <taxon>Dreissenoidea</taxon>
        <taxon>Dreissenidae</taxon>
        <taxon>Dreissena</taxon>
    </lineage>
</organism>
<dbReference type="Proteomes" id="UP000828390">
    <property type="component" value="Unassembled WGS sequence"/>
</dbReference>
<keyword evidence="1" id="KW-0472">Membrane</keyword>
<keyword evidence="3" id="KW-1185">Reference proteome</keyword>
<evidence type="ECO:0000313" key="2">
    <source>
        <dbReference type="EMBL" id="KAH3748951.1"/>
    </source>
</evidence>
<gene>
    <name evidence="2" type="ORF">DPMN_183440</name>
</gene>
<feature type="transmembrane region" description="Helical" evidence="1">
    <location>
        <begin position="111"/>
        <end position="129"/>
    </location>
</feature>
<feature type="transmembrane region" description="Helical" evidence="1">
    <location>
        <begin position="166"/>
        <end position="185"/>
    </location>
</feature>
<protein>
    <submittedName>
        <fullName evidence="2">Uncharacterized protein</fullName>
    </submittedName>
</protein>
<keyword evidence="1" id="KW-1133">Transmembrane helix</keyword>
<evidence type="ECO:0000256" key="1">
    <source>
        <dbReference type="SAM" id="Phobius"/>
    </source>
</evidence>
<feature type="transmembrane region" description="Helical" evidence="1">
    <location>
        <begin position="197"/>
        <end position="220"/>
    </location>
</feature>
<dbReference type="AlphaFoldDB" id="A0A9D4DHJ9"/>
<keyword evidence="1" id="KW-0812">Transmembrane</keyword>
<feature type="transmembrane region" description="Helical" evidence="1">
    <location>
        <begin position="42"/>
        <end position="66"/>
    </location>
</feature>
<feature type="transmembrane region" description="Helical" evidence="1">
    <location>
        <begin position="12"/>
        <end position="30"/>
    </location>
</feature>
<feature type="transmembrane region" description="Helical" evidence="1">
    <location>
        <begin position="232"/>
        <end position="258"/>
    </location>
</feature>
<sequence>MIRENRVCAKEGTTIVEGIMGVAIVLQIAIDQIDIATNIDYYILHFPFGLFVFALGSYLTLAVSFIHAREILFRIRSSFYKDTIHQPQGQHASHIDIPRSLRYFLTASKHILPIALVLLVLGIATPGWTSYKTGEKRVFQGGIWYKVVNGVCCKLNLEEDVIHAKVFSLIATVLTLLSVIVAKVTTARKQKHTHTTYILVSFCLTLASASFSAWIAGFAINLQVMKNDEHVFPYSLFLFSFGTVLNGLMAIYQAVILFRIWNSVTTLRDDDIAPFLDNNTFELPDIHENIPETDEPPPYIIHIMNYFPSPDTELVQGCRS</sequence>
<evidence type="ECO:0000313" key="3">
    <source>
        <dbReference type="Proteomes" id="UP000828390"/>
    </source>
</evidence>